<accession>A0ABS8RH68</accession>
<evidence type="ECO:0000313" key="1">
    <source>
        <dbReference type="EMBL" id="MCD7445950.1"/>
    </source>
</evidence>
<dbReference type="EMBL" id="JACEIK010000003">
    <property type="protein sequence ID" value="MCD7445950.1"/>
    <property type="molecule type" value="Genomic_DNA"/>
</dbReference>
<protein>
    <submittedName>
        <fullName evidence="1">Uncharacterized protein</fullName>
    </submittedName>
</protein>
<comment type="caution">
    <text evidence="1">The sequence shown here is derived from an EMBL/GenBank/DDBJ whole genome shotgun (WGS) entry which is preliminary data.</text>
</comment>
<name>A0ABS8RH68_DATST</name>
<keyword evidence="2" id="KW-1185">Reference proteome</keyword>
<evidence type="ECO:0000313" key="2">
    <source>
        <dbReference type="Proteomes" id="UP000823775"/>
    </source>
</evidence>
<gene>
    <name evidence="1" type="ORF">HAX54_024652</name>
</gene>
<organism evidence="1 2">
    <name type="scientific">Datura stramonium</name>
    <name type="common">Jimsonweed</name>
    <name type="synonym">Common thornapple</name>
    <dbReference type="NCBI Taxonomy" id="4076"/>
    <lineage>
        <taxon>Eukaryota</taxon>
        <taxon>Viridiplantae</taxon>
        <taxon>Streptophyta</taxon>
        <taxon>Embryophyta</taxon>
        <taxon>Tracheophyta</taxon>
        <taxon>Spermatophyta</taxon>
        <taxon>Magnoliopsida</taxon>
        <taxon>eudicotyledons</taxon>
        <taxon>Gunneridae</taxon>
        <taxon>Pentapetalae</taxon>
        <taxon>asterids</taxon>
        <taxon>lamiids</taxon>
        <taxon>Solanales</taxon>
        <taxon>Solanaceae</taxon>
        <taxon>Solanoideae</taxon>
        <taxon>Datureae</taxon>
        <taxon>Datura</taxon>
    </lineage>
</organism>
<sequence>MAYMQGFHCCSLGDPPTVLLRRCFHHYHLFFAVSSPQTKRQRLQRNQEPPRRWDPERLRRCFAAAALQHVGEQNSSAPYRLLSNVALFVELHLHHLVPVDWSVVVAAAWCSRYLGFRHVDVSLRKPRRRSSSWSSASRSSSPPPSILELRSLSALRRWLHPPQMRYY</sequence>
<proteinExistence type="predicted"/>
<dbReference type="Proteomes" id="UP000823775">
    <property type="component" value="Unassembled WGS sequence"/>
</dbReference>
<reference evidence="1 2" key="1">
    <citation type="journal article" date="2021" name="BMC Genomics">
        <title>Datura genome reveals duplications of psychoactive alkaloid biosynthetic genes and high mutation rate following tissue culture.</title>
        <authorList>
            <person name="Rajewski A."/>
            <person name="Carter-House D."/>
            <person name="Stajich J."/>
            <person name="Litt A."/>
        </authorList>
    </citation>
    <scope>NUCLEOTIDE SEQUENCE [LARGE SCALE GENOMIC DNA]</scope>
    <source>
        <strain evidence="1">AR-01</strain>
    </source>
</reference>